<feature type="region of interest" description="Disordered" evidence="1">
    <location>
        <begin position="31"/>
        <end position="70"/>
    </location>
</feature>
<dbReference type="Proteomes" id="UP000295192">
    <property type="component" value="Unassembled WGS sequence"/>
</dbReference>
<keyword evidence="3" id="KW-1185">Reference proteome</keyword>
<dbReference type="OMA" id="DLNYCRA"/>
<gene>
    <name evidence="2" type="ORF">AWZ03_000945</name>
</gene>
<evidence type="ECO:0000313" key="2">
    <source>
        <dbReference type="EMBL" id="TDG52712.1"/>
    </source>
</evidence>
<protein>
    <submittedName>
        <fullName evidence="2">Uncharacterized protein</fullName>
    </submittedName>
</protein>
<sequence>MTLSVMNCPDPYFKWVDLGYLSFLDPGNKKATTPMNQKADSLDSAATVKNSSSSSSSSSSRSCSRREDSHPGAIGQVIAIKLGHSYAARADLNYCRAE</sequence>
<comment type="caution">
    <text evidence="2">The sequence shown here is derived from an EMBL/GenBank/DDBJ whole genome shotgun (WGS) entry which is preliminary data.</text>
</comment>
<evidence type="ECO:0000256" key="1">
    <source>
        <dbReference type="SAM" id="MobiDB-lite"/>
    </source>
</evidence>
<name>A0A484BXI2_DRONA</name>
<feature type="compositionally biased region" description="Low complexity" evidence="1">
    <location>
        <begin position="51"/>
        <end position="62"/>
    </location>
</feature>
<dbReference type="EMBL" id="LSRL02000003">
    <property type="protein sequence ID" value="TDG52712.1"/>
    <property type="molecule type" value="Genomic_DNA"/>
</dbReference>
<organism evidence="2 3">
    <name type="scientific">Drosophila navojoa</name>
    <name type="common">Fruit fly</name>
    <dbReference type="NCBI Taxonomy" id="7232"/>
    <lineage>
        <taxon>Eukaryota</taxon>
        <taxon>Metazoa</taxon>
        <taxon>Ecdysozoa</taxon>
        <taxon>Arthropoda</taxon>
        <taxon>Hexapoda</taxon>
        <taxon>Insecta</taxon>
        <taxon>Pterygota</taxon>
        <taxon>Neoptera</taxon>
        <taxon>Endopterygota</taxon>
        <taxon>Diptera</taxon>
        <taxon>Brachycera</taxon>
        <taxon>Muscomorpha</taxon>
        <taxon>Ephydroidea</taxon>
        <taxon>Drosophilidae</taxon>
        <taxon>Drosophila</taxon>
    </lineage>
</organism>
<evidence type="ECO:0000313" key="3">
    <source>
        <dbReference type="Proteomes" id="UP000295192"/>
    </source>
</evidence>
<proteinExistence type="predicted"/>
<reference evidence="2 3" key="1">
    <citation type="journal article" date="2019" name="J. Hered.">
        <title>An Improved Genome Assembly for Drosophila navojoa, the Basal Species in the mojavensis Cluster.</title>
        <authorList>
            <person name="Vanderlinde T."/>
            <person name="Dupim E.G."/>
            <person name="Nazario-Yepiz N.O."/>
            <person name="Carvalho A.B."/>
        </authorList>
    </citation>
    <scope>NUCLEOTIDE SEQUENCE [LARGE SCALE GENOMIC DNA]</scope>
    <source>
        <strain evidence="2">Navoj_Jal97</strain>
        <tissue evidence="2">Whole organism</tissue>
    </source>
</reference>
<accession>A0A484BXI2</accession>
<dbReference type="AlphaFoldDB" id="A0A484BXI2"/>